<accession>A0A9P9H171</accession>
<protein>
    <recommendedName>
        <fullName evidence="3">C3H1-type domain-containing protein</fullName>
    </recommendedName>
</protein>
<comment type="caution">
    <text evidence="4">The sequence shown here is derived from an EMBL/GenBank/DDBJ whole genome shotgun (WGS) entry which is preliminary data.</text>
</comment>
<dbReference type="EMBL" id="JAGTJS010000014">
    <property type="protein sequence ID" value="KAH7248349.1"/>
    <property type="molecule type" value="Genomic_DNA"/>
</dbReference>
<keyword evidence="1" id="KW-0862">Zinc</keyword>
<keyword evidence="5" id="KW-1185">Reference proteome</keyword>
<keyword evidence="1" id="KW-0863">Zinc-finger</keyword>
<feature type="compositionally biased region" description="Polar residues" evidence="2">
    <location>
        <begin position="106"/>
        <end position="117"/>
    </location>
</feature>
<proteinExistence type="predicted"/>
<dbReference type="OrthoDB" id="2270193at2759"/>
<organism evidence="4 5">
    <name type="scientific">Fusarium solani</name>
    <name type="common">Filamentous fungus</name>
    <dbReference type="NCBI Taxonomy" id="169388"/>
    <lineage>
        <taxon>Eukaryota</taxon>
        <taxon>Fungi</taxon>
        <taxon>Dikarya</taxon>
        <taxon>Ascomycota</taxon>
        <taxon>Pezizomycotina</taxon>
        <taxon>Sordariomycetes</taxon>
        <taxon>Hypocreomycetidae</taxon>
        <taxon>Hypocreales</taxon>
        <taxon>Nectriaceae</taxon>
        <taxon>Fusarium</taxon>
        <taxon>Fusarium solani species complex</taxon>
    </lineage>
</organism>
<feature type="compositionally biased region" description="Basic and acidic residues" evidence="2">
    <location>
        <begin position="123"/>
        <end position="135"/>
    </location>
</feature>
<dbReference type="Pfam" id="PF25542">
    <property type="entry name" value="zf-CCCH_12"/>
    <property type="match status" value="1"/>
</dbReference>
<dbReference type="InterPro" id="IPR000571">
    <property type="entry name" value="Znf_CCCH"/>
</dbReference>
<dbReference type="GO" id="GO:0008270">
    <property type="term" value="F:zinc ion binding"/>
    <property type="evidence" value="ECO:0007669"/>
    <property type="project" value="UniProtKB-KW"/>
</dbReference>
<feature type="zinc finger region" description="C3H1-type" evidence="1">
    <location>
        <begin position="75"/>
        <end position="102"/>
    </location>
</feature>
<dbReference type="Proteomes" id="UP000736672">
    <property type="component" value="Unassembled WGS sequence"/>
</dbReference>
<gene>
    <name evidence="4" type="ORF">B0J15DRAFT_562666</name>
</gene>
<dbReference type="PROSITE" id="PS50103">
    <property type="entry name" value="ZF_C3H1"/>
    <property type="match status" value="1"/>
</dbReference>
<evidence type="ECO:0000256" key="2">
    <source>
        <dbReference type="SAM" id="MobiDB-lite"/>
    </source>
</evidence>
<evidence type="ECO:0000313" key="5">
    <source>
        <dbReference type="Proteomes" id="UP000736672"/>
    </source>
</evidence>
<name>A0A9P9H171_FUSSL</name>
<reference evidence="4" key="1">
    <citation type="journal article" date="2021" name="Nat. Commun.">
        <title>Genetic determinants of endophytism in the Arabidopsis root mycobiome.</title>
        <authorList>
            <person name="Mesny F."/>
            <person name="Miyauchi S."/>
            <person name="Thiergart T."/>
            <person name="Pickel B."/>
            <person name="Atanasova L."/>
            <person name="Karlsson M."/>
            <person name="Huettel B."/>
            <person name="Barry K.W."/>
            <person name="Haridas S."/>
            <person name="Chen C."/>
            <person name="Bauer D."/>
            <person name="Andreopoulos W."/>
            <person name="Pangilinan J."/>
            <person name="LaButti K."/>
            <person name="Riley R."/>
            <person name="Lipzen A."/>
            <person name="Clum A."/>
            <person name="Drula E."/>
            <person name="Henrissat B."/>
            <person name="Kohler A."/>
            <person name="Grigoriev I.V."/>
            <person name="Martin F.M."/>
            <person name="Hacquard S."/>
        </authorList>
    </citation>
    <scope>NUCLEOTIDE SEQUENCE</scope>
    <source>
        <strain evidence="4">FSSC 5 MPI-SDFR-AT-0091</strain>
    </source>
</reference>
<evidence type="ECO:0000259" key="3">
    <source>
        <dbReference type="PROSITE" id="PS50103"/>
    </source>
</evidence>
<sequence length="288" mass="31620">MSTLPPAMTFTLIRSPSLLFHKEFKKLGINIEELLGVFCQTPLTYATSSQSKRNSSSTKLNLASKNLFNRRIASNDENIIYQFYSLGKCLYGNSCRLAHIDTKTWSHTSQNSTTSPPSIGDGSKPDRNLNSDCRRGSSNPLSKANVESLPKREDIPEGFVAINHVDDCLDASLPTPSANSIKRLKALSTEKRFYNNKQLSGACENDDCKYEHNPIAEELKPALECLARSAPCSKRGGRRTANCVYGGVCLGEYSISDYVPANDSPMLPPSMDSEDARNAANGGTNLFY</sequence>
<feature type="region of interest" description="Disordered" evidence="2">
    <location>
        <begin position="106"/>
        <end position="149"/>
    </location>
</feature>
<dbReference type="PANTHER" id="PTHR37543:SF1">
    <property type="entry name" value="CCCH ZINC FINGER DNA BINDING PROTEIN (AFU_ORTHOLOGUE AFUA_5G12760)"/>
    <property type="match status" value="1"/>
</dbReference>
<feature type="domain" description="C3H1-type" evidence="3">
    <location>
        <begin position="75"/>
        <end position="102"/>
    </location>
</feature>
<evidence type="ECO:0000313" key="4">
    <source>
        <dbReference type="EMBL" id="KAH7248349.1"/>
    </source>
</evidence>
<dbReference type="PANTHER" id="PTHR37543">
    <property type="entry name" value="CCCH ZINC FINGER DNA BINDING PROTEIN (AFU_ORTHOLOGUE AFUA_5G12760)"/>
    <property type="match status" value="1"/>
</dbReference>
<evidence type="ECO:0000256" key="1">
    <source>
        <dbReference type="PROSITE-ProRule" id="PRU00723"/>
    </source>
</evidence>
<dbReference type="AlphaFoldDB" id="A0A9P9H171"/>
<keyword evidence="1" id="KW-0479">Metal-binding</keyword>